<proteinExistence type="predicted"/>
<reference evidence="2 3" key="1">
    <citation type="submission" date="2022-10" db="EMBL/GenBank/DDBJ databases">
        <title>Luteolibacter flavescens strain MCCC 1K03193, whole genome shotgun sequencing project.</title>
        <authorList>
            <person name="Zhao G."/>
            <person name="Shen L."/>
        </authorList>
    </citation>
    <scope>NUCLEOTIDE SEQUENCE [LARGE SCALE GENOMIC DNA]</scope>
    <source>
        <strain evidence="2 3">MCCC 1K03193</strain>
    </source>
</reference>
<name>A0ABT3FJK1_9BACT</name>
<keyword evidence="1" id="KW-0732">Signal</keyword>
<dbReference type="Proteomes" id="UP001207930">
    <property type="component" value="Unassembled WGS sequence"/>
</dbReference>
<accession>A0ABT3FJK1</accession>
<evidence type="ECO:0000313" key="3">
    <source>
        <dbReference type="Proteomes" id="UP001207930"/>
    </source>
</evidence>
<keyword evidence="3" id="KW-1185">Reference proteome</keyword>
<dbReference type="EMBL" id="JAPDDS010000001">
    <property type="protein sequence ID" value="MCW1883741.1"/>
    <property type="molecule type" value="Genomic_DNA"/>
</dbReference>
<feature type="signal peptide" evidence="1">
    <location>
        <begin position="1"/>
        <end position="22"/>
    </location>
</feature>
<evidence type="ECO:0000256" key="1">
    <source>
        <dbReference type="SAM" id="SignalP"/>
    </source>
</evidence>
<comment type="caution">
    <text evidence="2">The sequence shown here is derived from an EMBL/GenBank/DDBJ whole genome shotgun (WGS) entry which is preliminary data.</text>
</comment>
<feature type="chain" id="PRO_5047333254" evidence="1">
    <location>
        <begin position="23"/>
        <end position="1252"/>
    </location>
</feature>
<dbReference type="RefSeq" id="WP_264499700.1">
    <property type="nucleotide sequence ID" value="NZ_JAPDDS010000001.1"/>
</dbReference>
<organism evidence="2 3">
    <name type="scientific">Luteolibacter flavescens</name>
    <dbReference type="NCBI Taxonomy" id="1859460"/>
    <lineage>
        <taxon>Bacteria</taxon>
        <taxon>Pseudomonadati</taxon>
        <taxon>Verrucomicrobiota</taxon>
        <taxon>Verrucomicrobiia</taxon>
        <taxon>Verrucomicrobiales</taxon>
        <taxon>Verrucomicrobiaceae</taxon>
        <taxon>Luteolibacter</taxon>
    </lineage>
</organism>
<protein>
    <submittedName>
        <fullName evidence="2">Uncharacterized protein</fullName>
    </submittedName>
</protein>
<gene>
    <name evidence="2" type="ORF">OKA04_03310</name>
</gene>
<evidence type="ECO:0000313" key="2">
    <source>
        <dbReference type="EMBL" id="MCW1883741.1"/>
    </source>
</evidence>
<sequence length="1252" mass="133396">MFRTLRVILLALVAAHGSLALAAPPAKIVLPDNLATTATGKTVVGKSWLYLVIQPSDPAAISGKTFRVYLKNAGINAGGTFTPIGDIKPVTDPATVGVMLQRAWTLGDTEANISAIAQDLTNQWKTAGQLVPPTLPGKMAALVNRSNQSTNDAITLRQLAISHPAFRMPLGLAWGGPIAPAPGTLCTAEVRQLTPGGEDAGVVGRCEFTAGQATALVAPGKPVQVADLTAEGDLTVKLRWALPTNLRRQALQTVGFRVWRVPADATLPTQPTLAQVLAVPGSKQLSIAPILLSKLYSSGNPSSSPTDVSNFIADPTTFFFADDNGRDQTAPIVPTPASPPFLQKIGTPHPENTSYNYYVAALDWLKQPGALSTVGTGTAVRTLPPPVPSGLAVEEIAASNVSPTTAFRLTFDSNSNAAPAVSTQRYAIYRGGPGSTSLAQHSHLQPYPLLPPPSPAVSLNPQVTLPHTGDRITHNDTTLISTNRETETYWYSVRAIHDTVLGPVYSAPSPPIFATFKDRIGPVAPNGSWIADHQQAVIREVSYSASVPLEAGTFTPGKGRYTRIRVRRSDPEVLYAHTIIYDSRTLAFSIGPRIYFAPGENEIHIDDFWEDPNASNFSSARVFAVTCAGADSRLSYLAWREVTWGGAVAASTTHRTEIVFEGSTSTTTGLLPATVASSKMLIDPGVSSFTPSGYQVRATLPNSLHNGRTVIATITRSGFPARRVLGKVTTNYADFPDPDRQASAAPASYSLRVLRLYQNHAGTSPTANDLPPSWPPELLWPPLVDHQAHYAPGPGNSSSVSITLPLTLGTKEYRLYRQIDGGELSLIGEGIADAISTAQIIIADTPNQPVSGRVCYYAQLVDQSGNTSPLKQLDPCLDILAPAPVPVLNEPVPLGTTAGPQMKLDWFCPPNGVRRFLIRLVDLTTGTVVSSSAVAKRLPPSEAIYFNPAPPGQQGNSLPAGAIFATDLTAPMPGTGAPVAATSSHTATFNIELDHEYQVEIIAQGIRENDVKRSLPRKFTWKSPVASGAVAWPARPLPIVVRGADHVMNITASELRASNPRFAGAYATPNRNFDDQVTPVLVPIGVMPLTPNGFGSARLAPQAASQVGSYPQLIPNTSSNRYKGSQDPNAYLIPIFSSDSISKAVPILPAVLYRQIVSAQGLNTLQTGDLVQVSPLITKIAWRNESGRAGIVDPLIVTLNNHVNGSDQDASFWIPDTHPVIAGHTYRYFLVRFGDDHEIDQVIDCGAITISP</sequence>